<feature type="transmembrane region" description="Helical" evidence="1">
    <location>
        <begin position="68"/>
        <end position="86"/>
    </location>
</feature>
<reference evidence="3 4" key="1">
    <citation type="submission" date="2018-03" db="EMBL/GenBank/DDBJ databases">
        <title>Genomic Encyclopedia of Archaeal and Bacterial Type Strains, Phase II (KMG-II): from individual species to whole genera.</title>
        <authorList>
            <person name="Goeker M."/>
        </authorList>
    </citation>
    <scope>NUCLEOTIDE SEQUENCE [LARGE SCALE GENOMIC DNA]</scope>
    <source>
        <strain evidence="3 4">DSM 100346</strain>
    </source>
</reference>
<evidence type="ECO:0000313" key="3">
    <source>
        <dbReference type="EMBL" id="PWJ59315.1"/>
    </source>
</evidence>
<sequence>MNVKEIVKNRKYELLLLALLQHLYIGIVVRDLPFYIEILWPINMVILGLASVGVFIEKGKVKNIVKNVLTLIVIGFPVLLPFFKGIPTFMHLLNLSYIVFFIFIFLEVFKFLLRPRYINTDIISAAACGMFLLIEISVFTFQMWVYSDTNSFKGINYTTPAHTFIDLVYFCSITLTSIGYGDITPNVHYTKLAASLIGIAGQFYSVVLVGILISKFTNSSNHT</sequence>
<accession>A0A316ANI3</accession>
<organism evidence="3 4">
    <name type="scientific">Dyadobacter jejuensis</name>
    <dbReference type="NCBI Taxonomy" id="1082580"/>
    <lineage>
        <taxon>Bacteria</taxon>
        <taxon>Pseudomonadati</taxon>
        <taxon>Bacteroidota</taxon>
        <taxon>Cytophagia</taxon>
        <taxon>Cytophagales</taxon>
        <taxon>Spirosomataceae</taxon>
        <taxon>Dyadobacter</taxon>
    </lineage>
</organism>
<feature type="transmembrane region" description="Helical" evidence="1">
    <location>
        <begin position="12"/>
        <end position="32"/>
    </location>
</feature>
<keyword evidence="4" id="KW-1185">Reference proteome</keyword>
<comment type="caution">
    <text evidence="3">The sequence shown here is derived from an EMBL/GenBank/DDBJ whole genome shotgun (WGS) entry which is preliminary data.</text>
</comment>
<dbReference type="OrthoDB" id="9799090at2"/>
<feature type="transmembrane region" description="Helical" evidence="1">
    <location>
        <begin position="92"/>
        <end position="113"/>
    </location>
</feature>
<proteinExistence type="predicted"/>
<feature type="domain" description="Potassium channel" evidence="2">
    <location>
        <begin position="141"/>
        <end position="217"/>
    </location>
</feature>
<evidence type="ECO:0000259" key="2">
    <source>
        <dbReference type="Pfam" id="PF07885"/>
    </source>
</evidence>
<feature type="transmembrane region" description="Helical" evidence="1">
    <location>
        <begin position="122"/>
        <end position="141"/>
    </location>
</feature>
<keyword evidence="1" id="KW-1133">Transmembrane helix</keyword>
<dbReference type="Proteomes" id="UP000245880">
    <property type="component" value="Unassembled WGS sequence"/>
</dbReference>
<dbReference type="SUPFAM" id="SSF81324">
    <property type="entry name" value="Voltage-gated potassium channels"/>
    <property type="match status" value="1"/>
</dbReference>
<name>A0A316ANI3_9BACT</name>
<feature type="transmembrane region" description="Helical" evidence="1">
    <location>
        <begin position="38"/>
        <end position="56"/>
    </location>
</feature>
<feature type="transmembrane region" description="Helical" evidence="1">
    <location>
        <begin position="161"/>
        <end position="180"/>
    </location>
</feature>
<dbReference type="InterPro" id="IPR013099">
    <property type="entry name" value="K_chnl_dom"/>
</dbReference>
<dbReference type="RefSeq" id="WP_109673214.1">
    <property type="nucleotide sequence ID" value="NZ_QGDT01000002.1"/>
</dbReference>
<feature type="transmembrane region" description="Helical" evidence="1">
    <location>
        <begin position="192"/>
        <end position="213"/>
    </location>
</feature>
<protein>
    <submittedName>
        <fullName evidence="3">Ion channel</fullName>
    </submittedName>
</protein>
<dbReference type="AlphaFoldDB" id="A0A316ANI3"/>
<evidence type="ECO:0000313" key="4">
    <source>
        <dbReference type="Proteomes" id="UP000245880"/>
    </source>
</evidence>
<gene>
    <name evidence="3" type="ORF">CLV98_102147</name>
</gene>
<evidence type="ECO:0000256" key="1">
    <source>
        <dbReference type="SAM" id="Phobius"/>
    </source>
</evidence>
<keyword evidence="1" id="KW-0812">Transmembrane</keyword>
<dbReference type="EMBL" id="QGDT01000002">
    <property type="protein sequence ID" value="PWJ59315.1"/>
    <property type="molecule type" value="Genomic_DNA"/>
</dbReference>
<dbReference type="Pfam" id="PF07885">
    <property type="entry name" value="Ion_trans_2"/>
    <property type="match status" value="1"/>
</dbReference>
<keyword evidence="1" id="KW-0472">Membrane</keyword>
<dbReference type="Gene3D" id="1.10.287.70">
    <property type="match status" value="1"/>
</dbReference>